<proteinExistence type="predicted"/>
<reference evidence="2 3" key="1">
    <citation type="submission" date="2019-06" db="EMBL/GenBank/DDBJ databases">
        <title>Description of Kitasatospora acidophila sp. nov. isolated from pine grove soil, and reclassification of Streptomyces novaecaesareae to Kitasatospora novaeceasareae comb. nov.</title>
        <authorList>
            <person name="Kim M.J."/>
        </authorList>
    </citation>
    <scope>NUCLEOTIDE SEQUENCE [LARGE SCALE GENOMIC DNA]</scope>
    <source>
        <strain evidence="2 3">MMS16-CNU292</strain>
    </source>
</reference>
<dbReference type="EMBL" id="VIGB01000003">
    <property type="protein sequence ID" value="TQF07433.1"/>
    <property type="molecule type" value="Genomic_DNA"/>
</dbReference>
<dbReference type="AlphaFoldDB" id="A0A540WEH3"/>
<evidence type="ECO:0000313" key="3">
    <source>
        <dbReference type="Proteomes" id="UP000319103"/>
    </source>
</evidence>
<sequence>MEWLVAQGRTGQWGDQPWSTNEARVAQLTKYATDYLMRIAEDDDGRLIGVCVLAQELSEYIPPADLPELYLRFLATDRTRKNTGVGAALIADARAETARRGLPLLRVDCYGGDDRRLVAAYRALGFTETEPFEVPRPDGTPWPGQLLEIRLGSPQAGGAS</sequence>
<dbReference type="InterPro" id="IPR000182">
    <property type="entry name" value="GNAT_dom"/>
</dbReference>
<name>A0A540WEH3_9ACTN</name>
<dbReference type="SUPFAM" id="SSF55729">
    <property type="entry name" value="Acyl-CoA N-acyltransferases (Nat)"/>
    <property type="match status" value="1"/>
</dbReference>
<evidence type="ECO:0000313" key="2">
    <source>
        <dbReference type="EMBL" id="TQF07433.1"/>
    </source>
</evidence>
<protein>
    <submittedName>
        <fullName evidence="2">GNAT family N-acetyltransferase</fullName>
    </submittedName>
</protein>
<keyword evidence="3" id="KW-1185">Reference proteome</keyword>
<gene>
    <name evidence="2" type="ORF">E6W39_18480</name>
</gene>
<comment type="caution">
    <text evidence="2">The sequence shown here is derived from an EMBL/GenBank/DDBJ whole genome shotgun (WGS) entry which is preliminary data.</text>
</comment>
<dbReference type="GO" id="GO:0016747">
    <property type="term" value="F:acyltransferase activity, transferring groups other than amino-acyl groups"/>
    <property type="evidence" value="ECO:0007669"/>
    <property type="project" value="InterPro"/>
</dbReference>
<keyword evidence="2" id="KW-0808">Transferase</keyword>
<organism evidence="2 3">
    <name type="scientific">Kitasatospora acidiphila</name>
    <dbReference type="NCBI Taxonomy" id="2567942"/>
    <lineage>
        <taxon>Bacteria</taxon>
        <taxon>Bacillati</taxon>
        <taxon>Actinomycetota</taxon>
        <taxon>Actinomycetes</taxon>
        <taxon>Kitasatosporales</taxon>
        <taxon>Streptomycetaceae</taxon>
        <taxon>Kitasatospora</taxon>
    </lineage>
</organism>
<dbReference type="Pfam" id="PF00583">
    <property type="entry name" value="Acetyltransf_1"/>
    <property type="match status" value="1"/>
</dbReference>
<accession>A0A540WEH3</accession>
<dbReference type="PROSITE" id="PS51186">
    <property type="entry name" value="GNAT"/>
    <property type="match status" value="1"/>
</dbReference>
<dbReference type="OrthoDB" id="7011037at2"/>
<dbReference type="Proteomes" id="UP000319103">
    <property type="component" value="Unassembled WGS sequence"/>
</dbReference>
<evidence type="ECO:0000259" key="1">
    <source>
        <dbReference type="PROSITE" id="PS51186"/>
    </source>
</evidence>
<dbReference type="InterPro" id="IPR016181">
    <property type="entry name" value="Acyl_CoA_acyltransferase"/>
</dbReference>
<dbReference type="CDD" id="cd04301">
    <property type="entry name" value="NAT_SF"/>
    <property type="match status" value="1"/>
</dbReference>
<feature type="domain" description="N-acetyltransferase" evidence="1">
    <location>
        <begin position="1"/>
        <end position="152"/>
    </location>
</feature>
<dbReference type="Gene3D" id="3.40.630.30">
    <property type="match status" value="1"/>
</dbReference>